<keyword evidence="3" id="KW-1185">Reference proteome</keyword>
<dbReference type="EMBL" id="QKUF01000034">
    <property type="protein sequence ID" value="PZW22396.1"/>
    <property type="molecule type" value="Genomic_DNA"/>
</dbReference>
<protein>
    <submittedName>
        <fullName evidence="2">Secondary thiamine-phosphate synthase enzyme</fullName>
    </submittedName>
</protein>
<dbReference type="AlphaFoldDB" id="A0A326UBE9"/>
<dbReference type="OrthoDB" id="9801725at2"/>
<dbReference type="InterPro" id="IPR035917">
    <property type="entry name" value="YjbQ-like_sf"/>
</dbReference>
<dbReference type="PANTHER" id="PTHR30615">
    <property type="entry name" value="UNCHARACTERIZED PROTEIN YJBQ-RELATED"/>
    <property type="match status" value="1"/>
</dbReference>
<evidence type="ECO:0000313" key="3">
    <source>
        <dbReference type="Proteomes" id="UP000248806"/>
    </source>
</evidence>
<dbReference type="Proteomes" id="UP000248806">
    <property type="component" value="Unassembled WGS sequence"/>
</dbReference>
<evidence type="ECO:0000313" key="2">
    <source>
        <dbReference type="EMBL" id="PZW22396.1"/>
    </source>
</evidence>
<dbReference type="Pfam" id="PF01894">
    <property type="entry name" value="YjbQ"/>
    <property type="match status" value="1"/>
</dbReference>
<dbReference type="PANTHER" id="PTHR30615:SF8">
    <property type="entry name" value="UPF0047 PROTEIN C4A8.02C"/>
    <property type="match status" value="1"/>
</dbReference>
<gene>
    <name evidence="2" type="ORF">EI42_05529</name>
</gene>
<evidence type="ECO:0000256" key="1">
    <source>
        <dbReference type="ARBA" id="ARBA00005534"/>
    </source>
</evidence>
<accession>A0A326UBE9</accession>
<dbReference type="NCBIfam" id="TIGR00149">
    <property type="entry name" value="TIGR00149_YjbQ"/>
    <property type="match status" value="1"/>
</dbReference>
<reference evidence="2 3" key="1">
    <citation type="submission" date="2018-06" db="EMBL/GenBank/DDBJ databases">
        <title>Genomic Encyclopedia of Archaeal and Bacterial Type Strains, Phase II (KMG-II): from individual species to whole genera.</title>
        <authorList>
            <person name="Goeker M."/>
        </authorList>
    </citation>
    <scope>NUCLEOTIDE SEQUENCE [LARGE SCALE GENOMIC DNA]</scope>
    <source>
        <strain evidence="2 3">ATCC BAA-1881</strain>
    </source>
</reference>
<dbReference type="InterPro" id="IPR001602">
    <property type="entry name" value="UPF0047_YjbQ-like"/>
</dbReference>
<comment type="caution">
    <text evidence="2">The sequence shown here is derived from an EMBL/GenBank/DDBJ whole genome shotgun (WGS) entry which is preliminary data.</text>
</comment>
<dbReference type="RefSeq" id="WP_111325776.1">
    <property type="nucleotide sequence ID" value="NZ_BIFX01000001.1"/>
</dbReference>
<dbReference type="SUPFAM" id="SSF111038">
    <property type="entry name" value="YjbQ-like"/>
    <property type="match status" value="1"/>
</dbReference>
<organism evidence="2 3">
    <name type="scientific">Thermosporothrix hazakensis</name>
    <dbReference type="NCBI Taxonomy" id="644383"/>
    <lineage>
        <taxon>Bacteria</taxon>
        <taxon>Bacillati</taxon>
        <taxon>Chloroflexota</taxon>
        <taxon>Ktedonobacteria</taxon>
        <taxon>Ktedonobacterales</taxon>
        <taxon>Thermosporotrichaceae</taxon>
        <taxon>Thermosporothrix</taxon>
    </lineage>
</organism>
<comment type="similarity">
    <text evidence="1">Belongs to the UPF0047 family.</text>
</comment>
<dbReference type="Gene3D" id="2.60.120.460">
    <property type="entry name" value="YjbQ-like"/>
    <property type="match status" value="1"/>
</dbReference>
<sequence>MLRTFTVSTHKKDQVVDITDTVEQYLREAEKTEGLCSLFVAHTTCSITTADLDPGTDLDLLDALRHMQPNLRYRHPHNPAHAPDHILSSIIGSSLVIPYQQSRLMLGVWQRVILVELDGPRERTLHLSTF</sequence>
<dbReference type="PIRSF" id="PIRSF004681">
    <property type="entry name" value="UCP004681"/>
    <property type="match status" value="1"/>
</dbReference>
<proteinExistence type="inferred from homology"/>
<name>A0A326UBE9_THEHA</name>